<gene>
    <name evidence="5" type="ORF">AMTR_s00190p00019090</name>
</gene>
<dbReference type="InterPro" id="IPR041118">
    <property type="entry name" value="Rx_N"/>
</dbReference>
<feature type="domain" description="Disease resistance N-terminal" evidence="4">
    <location>
        <begin position="5"/>
        <end position="92"/>
    </location>
</feature>
<evidence type="ECO:0000259" key="4">
    <source>
        <dbReference type="Pfam" id="PF18052"/>
    </source>
</evidence>
<evidence type="ECO:0000256" key="1">
    <source>
        <dbReference type="ARBA" id="ARBA00022737"/>
    </source>
</evidence>
<evidence type="ECO:0000256" key="3">
    <source>
        <dbReference type="ARBA" id="ARBA00022821"/>
    </source>
</evidence>
<organism evidence="5 6">
    <name type="scientific">Amborella trichopoda</name>
    <dbReference type="NCBI Taxonomy" id="13333"/>
    <lineage>
        <taxon>Eukaryota</taxon>
        <taxon>Viridiplantae</taxon>
        <taxon>Streptophyta</taxon>
        <taxon>Embryophyta</taxon>
        <taxon>Tracheophyta</taxon>
        <taxon>Spermatophyta</taxon>
        <taxon>Magnoliopsida</taxon>
        <taxon>Amborellales</taxon>
        <taxon>Amborellaceae</taxon>
        <taxon>Amborella</taxon>
    </lineage>
</organism>
<dbReference type="CDD" id="cd14798">
    <property type="entry name" value="RX-CC_like"/>
    <property type="match status" value="1"/>
</dbReference>
<evidence type="ECO:0000256" key="2">
    <source>
        <dbReference type="ARBA" id="ARBA00022741"/>
    </source>
</evidence>
<evidence type="ECO:0000313" key="5">
    <source>
        <dbReference type="EMBL" id="ERN18442.1"/>
    </source>
</evidence>
<dbReference type="GO" id="GO:0006952">
    <property type="term" value="P:defense response"/>
    <property type="evidence" value="ECO:0007669"/>
    <property type="project" value="UniProtKB-KW"/>
</dbReference>
<dbReference type="eggNOG" id="KOG4658">
    <property type="taxonomic scope" value="Eukaryota"/>
</dbReference>
<dbReference type="PANTHER" id="PTHR19338:SF32">
    <property type="entry name" value="OS06G0287500 PROTEIN"/>
    <property type="match status" value="1"/>
</dbReference>
<dbReference type="HOGENOM" id="CLU_000837_29_2_1"/>
<dbReference type="Gene3D" id="1.20.5.4130">
    <property type="match status" value="1"/>
</dbReference>
<keyword evidence="3" id="KW-0611">Plant defense</keyword>
<proteinExistence type="predicted"/>
<dbReference type="InterPro" id="IPR038005">
    <property type="entry name" value="RX-like_CC"/>
</dbReference>
<evidence type="ECO:0000313" key="6">
    <source>
        <dbReference type="Proteomes" id="UP000017836"/>
    </source>
</evidence>
<dbReference type="AlphaFoldDB" id="U5DAI9"/>
<keyword evidence="2" id="KW-0547">Nucleotide-binding</keyword>
<dbReference type="Gramene" id="ERN18442">
    <property type="protein sequence ID" value="ERN18442"/>
    <property type="gene ID" value="AMTR_s00190p00019090"/>
</dbReference>
<dbReference type="Pfam" id="PF18052">
    <property type="entry name" value="Rx_N"/>
    <property type="match status" value="1"/>
</dbReference>
<dbReference type="PANTHER" id="PTHR19338">
    <property type="entry name" value="TRANSLOCASE OF INNER MITOCHONDRIAL MEMBRANE 13 HOMOLOG"/>
    <property type="match status" value="1"/>
</dbReference>
<accession>U5DAI9</accession>
<dbReference type="EMBL" id="KI392107">
    <property type="protein sequence ID" value="ERN18442.1"/>
    <property type="molecule type" value="Genomic_DNA"/>
</dbReference>
<keyword evidence="6" id="KW-1185">Reference proteome</keyword>
<reference evidence="6" key="1">
    <citation type="journal article" date="2013" name="Science">
        <title>The Amborella genome and the evolution of flowering plants.</title>
        <authorList>
            <consortium name="Amborella Genome Project"/>
        </authorList>
    </citation>
    <scope>NUCLEOTIDE SEQUENCE [LARGE SCALE GENOMIC DNA]</scope>
</reference>
<name>U5DAI9_AMBTC</name>
<dbReference type="OMA" id="KRELHIM"/>
<protein>
    <recommendedName>
        <fullName evidence="4">Disease resistance N-terminal domain-containing protein</fullName>
    </recommendedName>
</protein>
<sequence length="168" mass="19651">MANGAVTFFLQKVDTLLTQEVQLLSRVLDDIVWLRDELGTMNAFMEDVEKKKSTYGLVKAWVEQVREVMYDAEDILDEFMIKMENQQRFFNKIIIHHQVGTKIKGIKVRIHSIAQRRNTYDIHRKEDEGTSSNSALFKGEYLLRAHPFINEEDIVGLQKDVNSWWDGC</sequence>
<keyword evidence="1" id="KW-0677">Repeat</keyword>
<dbReference type="Proteomes" id="UP000017836">
    <property type="component" value="Unassembled WGS sequence"/>
</dbReference>
<dbReference type="GO" id="GO:0000166">
    <property type="term" value="F:nucleotide binding"/>
    <property type="evidence" value="ECO:0007669"/>
    <property type="project" value="UniProtKB-KW"/>
</dbReference>